<dbReference type="Proteomes" id="UP000070501">
    <property type="component" value="Unassembled WGS sequence"/>
</dbReference>
<dbReference type="EMBL" id="KQ964254">
    <property type="protein sequence ID" value="KXJ89922.1"/>
    <property type="molecule type" value="Genomic_DNA"/>
</dbReference>
<organism evidence="2 3">
    <name type="scientific">Microdochium bolleyi</name>
    <dbReference type="NCBI Taxonomy" id="196109"/>
    <lineage>
        <taxon>Eukaryota</taxon>
        <taxon>Fungi</taxon>
        <taxon>Dikarya</taxon>
        <taxon>Ascomycota</taxon>
        <taxon>Pezizomycotina</taxon>
        <taxon>Sordariomycetes</taxon>
        <taxon>Xylariomycetidae</taxon>
        <taxon>Xylariales</taxon>
        <taxon>Microdochiaceae</taxon>
        <taxon>Microdochium</taxon>
    </lineage>
</organism>
<evidence type="ECO:0000313" key="2">
    <source>
        <dbReference type="EMBL" id="KXJ89922.1"/>
    </source>
</evidence>
<protein>
    <submittedName>
        <fullName evidence="2">Uncharacterized protein</fullName>
    </submittedName>
</protein>
<name>A0A136IYC9_9PEZI</name>
<gene>
    <name evidence="2" type="ORF">Micbo1qcDRAFT_11400</name>
</gene>
<feature type="region of interest" description="Disordered" evidence="1">
    <location>
        <begin position="1"/>
        <end position="23"/>
    </location>
</feature>
<dbReference type="AlphaFoldDB" id="A0A136IYC9"/>
<keyword evidence="3" id="KW-1185">Reference proteome</keyword>
<sequence>MTSEAVSRGRAYRRGQPSCCPQTRGERGIATQWQVLEFIRRRSGFRERWHDFLFHHSQTNRGPTRRYAKVWGSGGVTEVDRARGCGINLASVPFRSCTECCELLSNSHIIWRDRGPQPHRTFVAARSLGTMTRSDRALRSISPAVIKLAL</sequence>
<reference evidence="3" key="1">
    <citation type="submission" date="2016-02" db="EMBL/GenBank/DDBJ databases">
        <title>Draft genome sequence of Microdochium bolleyi, a fungal endophyte of beachgrass.</title>
        <authorList>
            <consortium name="DOE Joint Genome Institute"/>
            <person name="David A.S."/>
            <person name="May G."/>
            <person name="Haridas S."/>
            <person name="Lim J."/>
            <person name="Wang M."/>
            <person name="Labutti K."/>
            <person name="Lipzen A."/>
            <person name="Barry K."/>
            <person name="Grigoriev I.V."/>
        </authorList>
    </citation>
    <scope>NUCLEOTIDE SEQUENCE [LARGE SCALE GENOMIC DNA]</scope>
    <source>
        <strain evidence="3">J235TASD1</strain>
    </source>
</reference>
<evidence type="ECO:0000313" key="3">
    <source>
        <dbReference type="Proteomes" id="UP000070501"/>
    </source>
</evidence>
<accession>A0A136IYC9</accession>
<proteinExistence type="predicted"/>
<evidence type="ECO:0000256" key="1">
    <source>
        <dbReference type="SAM" id="MobiDB-lite"/>
    </source>
</evidence>
<dbReference type="InParanoid" id="A0A136IYC9"/>